<dbReference type="STRING" id="1173701.A0A066XR71"/>
<comment type="caution">
    <text evidence="6">The sequence shown here is derived from an EMBL/GenBank/DDBJ whole genome shotgun (WGS) entry which is preliminary data.</text>
</comment>
<comment type="similarity">
    <text evidence="1">Belongs to the peptidase C48 family.</text>
</comment>
<accession>A0A066XR71</accession>
<dbReference type="GO" id="GO:0019783">
    <property type="term" value="F:ubiquitin-like protein peptidase activity"/>
    <property type="evidence" value="ECO:0007669"/>
    <property type="project" value="UniProtKB-ARBA"/>
</dbReference>
<feature type="domain" description="Ubiquitin-like protease family profile" evidence="5">
    <location>
        <begin position="1"/>
        <end position="125"/>
    </location>
</feature>
<organism evidence="6 7">
    <name type="scientific">Colletotrichum sublineola</name>
    <name type="common">Sorghum anthracnose fungus</name>
    <dbReference type="NCBI Taxonomy" id="1173701"/>
    <lineage>
        <taxon>Eukaryota</taxon>
        <taxon>Fungi</taxon>
        <taxon>Dikarya</taxon>
        <taxon>Ascomycota</taxon>
        <taxon>Pezizomycotina</taxon>
        <taxon>Sordariomycetes</taxon>
        <taxon>Hypocreomycetidae</taxon>
        <taxon>Glomerellales</taxon>
        <taxon>Glomerellaceae</taxon>
        <taxon>Colletotrichum</taxon>
        <taxon>Colletotrichum graminicola species complex</taxon>
    </lineage>
</organism>
<dbReference type="SUPFAM" id="SSF54001">
    <property type="entry name" value="Cysteine proteinases"/>
    <property type="match status" value="1"/>
</dbReference>
<evidence type="ECO:0000313" key="7">
    <source>
        <dbReference type="Proteomes" id="UP000027238"/>
    </source>
</evidence>
<dbReference type="InterPro" id="IPR003653">
    <property type="entry name" value="Peptidase_C48_C"/>
</dbReference>
<sequence>MLLGATCSKWGMLPSDFDVARDGAYEEDLKDAEKVLIPLHLGRVSHWVLLAVKLGLSEVEVFDSISTVPSPWKRDIEASARRLCGSHLQRFFRSSTPPTVVFRQSLQQVGAIDCGVYTLLHAAYLIVNRRLPVNTDINVWRLAFSSFNYGSDPDDVEGTPWKLYPELDEAILEIEDDVAFPRKGARITDKEWSAAIASRKAYEKKMEVILTKKRTHNLYRLDEHHKDIGEVFTVVYDVLALATPAQREKEMEELSREYLARQAILASLENVPNPTQADMDFGAKLKARKKTCLALARAIRMSSQALEAAKRRLQRELEDVLQRQQDLKDRGVEEVET</sequence>
<evidence type="ECO:0000256" key="3">
    <source>
        <dbReference type="ARBA" id="ARBA00022801"/>
    </source>
</evidence>
<evidence type="ECO:0000256" key="4">
    <source>
        <dbReference type="SAM" id="Coils"/>
    </source>
</evidence>
<dbReference type="Gene3D" id="3.40.395.10">
    <property type="entry name" value="Adenoviral Proteinase, Chain A"/>
    <property type="match status" value="1"/>
</dbReference>
<dbReference type="InterPro" id="IPR038765">
    <property type="entry name" value="Papain-like_cys_pep_sf"/>
</dbReference>
<evidence type="ECO:0000256" key="2">
    <source>
        <dbReference type="ARBA" id="ARBA00022670"/>
    </source>
</evidence>
<feature type="coiled-coil region" evidence="4">
    <location>
        <begin position="296"/>
        <end position="330"/>
    </location>
</feature>
<reference evidence="7" key="1">
    <citation type="journal article" date="2014" name="Genome Announc.">
        <title>Draft genome sequence of Colletotrichum sublineola, a destructive pathogen of cultivated sorghum.</title>
        <authorList>
            <person name="Baroncelli R."/>
            <person name="Sanz-Martin J.M."/>
            <person name="Rech G.E."/>
            <person name="Sukno S.A."/>
            <person name="Thon M.R."/>
        </authorList>
    </citation>
    <scope>NUCLEOTIDE SEQUENCE [LARGE SCALE GENOMIC DNA]</scope>
    <source>
        <strain evidence="7">TX430BB</strain>
    </source>
</reference>
<dbReference type="HOGENOM" id="CLU_823903_0_0_1"/>
<gene>
    <name evidence="6" type="ORF">CSUB01_10686</name>
</gene>
<dbReference type="EMBL" id="JMSE01000136">
    <property type="protein sequence ID" value="KDN71708.1"/>
    <property type="molecule type" value="Genomic_DNA"/>
</dbReference>
<dbReference type="Pfam" id="PF02902">
    <property type="entry name" value="Peptidase_C48"/>
    <property type="match status" value="1"/>
</dbReference>
<evidence type="ECO:0000259" key="5">
    <source>
        <dbReference type="PROSITE" id="PS50600"/>
    </source>
</evidence>
<dbReference type="eggNOG" id="ENOG502T4KV">
    <property type="taxonomic scope" value="Eukaryota"/>
</dbReference>
<dbReference type="GO" id="GO:0006508">
    <property type="term" value="P:proteolysis"/>
    <property type="evidence" value="ECO:0007669"/>
    <property type="project" value="UniProtKB-KW"/>
</dbReference>
<protein>
    <recommendedName>
        <fullName evidence="5">Ubiquitin-like protease family profile domain-containing protein</fullName>
    </recommendedName>
</protein>
<dbReference type="GO" id="GO:0008234">
    <property type="term" value="F:cysteine-type peptidase activity"/>
    <property type="evidence" value="ECO:0007669"/>
    <property type="project" value="InterPro"/>
</dbReference>
<keyword evidence="2" id="KW-0645">Protease</keyword>
<keyword evidence="7" id="KW-1185">Reference proteome</keyword>
<dbReference type="OMA" id="SACENNC"/>
<proteinExistence type="inferred from homology"/>
<evidence type="ECO:0000313" key="6">
    <source>
        <dbReference type="EMBL" id="KDN71708.1"/>
    </source>
</evidence>
<name>A0A066XR71_COLSU</name>
<keyword evidence="3" id="KW-0378">Hydrolase</keyword>
<dbReference type="PROSITE" id="PS50600">
    <property type="entry name" value="ULP_PROTEASE"/>
    <property type="match status" value="1"/>
</dbReference>
<dbReference type="Proteomes" id="UP000027238">
    <property type="component" value="Unassembled WGS sequence"/>
</dbReference>
<dbReference type="OrthoDB" id="4841230at2759"/>
<dbReference type="AlphaFoldDB" id="A0A066XR71"/>
<keyword evidence="4" id="KW-0175">Coiled coil</keyword>
<evidence type="ECO:0000256" key="1">
    <source>
        <dbReference type="ARBA" id="ARBA00005234"/>
    </source>
</evidence>